<gene>
    <name evidence="1" type="ORF">NAF29_15025</name>
</gene>
<reference evidence="1 2" key="1">
    <citation type="journal article" date="2013" name="Antonie Van Leeuwenhoek">
        <title>Echinimonas agarilytica gen. nov., sp. nov., a new gammaproteobacterium isolated from the sea urchin Strongylocentrotus intermedius.</title>
        <authorList>
            <person name="Nedashkovskaya O.I."/>
            <person name="Stenkova A.M."/>
            <person name="Zhukova N.V."/>
            <person name="Van Trappen S."/>
            <person name="Lee J.S."/>
            <person name="Kim S.B."/>
        </authorList>
    </citation>
    <scope>NUCLEOTIDE SEQUENCE [LARGE SCALE GENOMIC DNA]</scope>
    <source>
        <strain evidence="1 2">KMM 6351</strain>
    </source>
</reference>
<evidence type="ECO:0000313" key="2">
    <source>
        <dbReference type="Proteomes" id="UP001165393"/>
    </source>
</evidence>
<dbReference type="Pfam" id="PF10980">
    <property type="entry name" value="DUF2787"/>
    <property type="match status" value="1"/>
</dbReference>
<comment type="caution">
    <text evidence="1">The sequence shown here is derived from an EMBL/GenBank/DDBJ whole genome shotgun (WGS) entry which is preliminary data.</text>
</comment>
<proteinExistence type="predicted"/>
<accession>A0AA41W812</accession>
<organism evidence="1 2">
    <name type="scientific">Echinimonas agarilytica</name>
    <dbReference type="NCBI Taxonomy" id="1215918"/>
    <lineage>
        <taxon>Bacteria</taxon>
        <taxon>Pseudomonadati</taxon>
        <taxon>Pseudomonadota</taxon>
        <taxon>Gammaproteobacteria</taxon>
        <taxon>Alteromonadales</taxon>
        <taxon>Echinimonadaceae</taxon>
        <taxon>Echinimonas</taxon>
    </lineage>
</organism>
<dbReference type="PANTHER" id="PTHR38978:SF2">
    <property type="entry name" value="DUF2787 DOMAIN-CONTAINING PROTEIN"/>
    <property type="match status" value="1"/>
</dbReference>
<dbReference type="AlphaFoldDB" id="A0AA41W812"/>
<dbReference type="PANTHER" id="PTHR38978">
    <property type="entry name" value="DUF2787 DOMAIN-CONTAINING PROTEIN"/>
    <property type="match status" value="1"/>
</dbReference>
<dbReference type="Gene3D" id="3.10.450.430">
    <property type="entry name" value="Protein of unknown function DUF2787"/>
    <property type="match status" value="1"/>
</dbReference>
<name>A0AA41W812_9GAMM</name>
<dbReference type="EMBL" id="JAMQGP010000008">
    <property type="protein sequence ID" value="MCM2680967.1"/>
    <property type="molecule type" value="Genomic_DNA"/>
</dbReference>
<dbReference type="InterPro" id="IPR021248">
    <property type="entry name" value="DUF2787"/>
</dbReference>
<dbReference type="Proteomes" id="UP001165393">
    <property type="component" value="Unassembled WGS sequence"/>
</dbReference>
<dbReference type="RefSeq" id="WP_285817798.1">
    <property type="nucleotide sequence ID" value="NZ_JAMQGP010000008.1"/>
</dbReference>
<sequence>MSHSIIRHRGLRLPARFYRKLESILAKNPGIQTGGITLNFRDENYSAEHGGYHPVEIRLDKEGDKWILCYVTDFAYAGLAAELEKDIDVCFISELFYSRLTGMMPLGRVKPFVRTFIENFIAYCDMGVYKLELSTD</sequence>
<keyword evidence="2" id="KW-1185">Reference proteome</keyword>
<protein>
    <submittedName>
        <fullName evidence="1">DUF2787 domain-containing protein</fullName>
    </submittedName>
</protein>
<evidence type="ECO:0000313" key="1">
    <source>
        <dbReference type="EMBL" id="MCM2680967.1"/>
    </source>
</evidence>